<gene>
    <name evidence="1" type="ORF">FPE_LOCUS25461</name>
</gene>
<dbReference type="GO" id="GO:0020037">
    <property type="term" value="F:heme binding"/>
    <property type="evidence" value="ECO:0007669"/>
    <property type="project" value="InterPro"/>
</dbReference>
<dbReference type="SUPFAM" id="SSF48264">
    <property type="entry name" value="Cytochrome P450"/>
    <property type="match status" value="1"/>
</dbReference>
<evidence type="ECO:0008006" key="3">
    <source>
        <dbReference type="Google" id="ProtNLM"/>
    </source>
</evidence>
<dbReference type="GO" id="GO:0005506">
    <property type="term" value="F:iron ion binding"/>
    <property type="evidence" value="ECO:0007669"/>
    <property type="project" value="InterPro"/>
</dbReference>
<reference evidence="1" key="1">
    <citation type="submission" date="2023-05" db="EMBL/GenBank/DDBJ databases">
        <authorList>
            <person name="Huff M."/>
        </authorList>
    </citation>
    <scope>NUCLEOTIDE SEQUENCE</scope>
</reference>
<proteinExistence type="predicted"/>
<dbReference type="AlphaFoldDB" id="A0AAD2E7W3"/>
<dbReference type="GO" id="GO:0004497">
    <property type="term" value="F:monooxygenase activity"/>
    <property type="evidence" value="ECO:0007669"/>
    <property type="project" value="InterPro"/>
</dbReference>
<name>A0AAD2E7W3_9LAMI</name>
<keyword evidence="2" id="KW-1185">Reference proteome</keyword>
<dbReference type="GO" id="GO:0016705">
    <property type="term" value="F:oxidoreductase activity, acting on paired donors, with incorporation or reduction of molecular oxygen"/>
    <property type="evidence" value="ECO:0007669"/>
    <property type="project" value="InterPro"/>
</dbReference>
<accession>A0AAD2E7W3</accession>
<dbReference type="InterPro" id="IPR036396">
    <property type="entry name" value="Cyt_P450_sf"/>
</dbReference>
<dbReference type="Proteomes" id="UP000834106">
    <property type="component" value="Chromosome 15"/>
</dbReference>
<dbReference type="EMBL" id="OU503050">
    <property type="protein sequence ID" value="CAI9778031.1"/>
    <property type="molecule type" value="Genomic_DNA"/>
</dbReference>
<evidence type="ECO:0000313" key="2">
    <source>
        <dbReference type="Proteomes" id="UP000834106"/>
    </source>
</evidence>
<protein>
    <recommendedName>
        <fullName evidence="3">Cytochrome P450</fullName>
    </recommendedName>
</protein>
<organism evidence="1 2">
    <name type="scientific">Fraxinus pennsylvanica</name>
    <dbReference type="NCBI Taxonomy" id="56036"/>
    <lineage>
        <taxon>Eukaryota</taxon>
        <taxon>Viridiplantae</taxon>
        <taxon>Streptophyta</taxon>
        <taxon>Embryophyta</taxon>
        <taxon>Tracheophyta</taxon>
        <taxon>Spermatophyta</taxon>
        <taxon>Magnoliopsida</taxon>
        <taxon>eudicotyledons</taxon>
        <taxon>Gunneridae</taxon>
        <taxon>Pentapetalae</taxon>
        <taxon>asterids</taxon>
        <taxon>lamiids</taxon>
        <taxon>Lamiales</taxon>
        <taxon>Oleaceae</taxon>
        <taxon>Oleeae</taxon>
        <taxon>Fraxinus</taxon>
    </lineage>
</organism>
<dbReference type="Gene3D" id="1.10.630.10">
    <property type="entry name" value="Cytochrome P450"/>
    <property type="match status" value="1"/>
</dbReference>
<evidence type="ECO:0000313" key="1">
    <source>
        <dbReference type="EMBL" id="CAI9778031.1"/>
    </source>
</evidence>
<sequence>MGFSKCNGKNSGQFRMAYCGRKFFVPLLVLDSCRHIQFHVQETTKVRFMTGREASKIMLTGKDRLVSLNLFHRKAGPWADKLASTDGRSHKRIRRMIAAPLSVDCLKHYFPFINNLAIEMSDQWSGRNMIMSLEPDGEEQEKFRELHDILCNRENGSSLTWSEVKQYAIHQQSYLHP</sequence>